<reference evidence="1 2" key="1">
    <citation type="submission" date="2024-07" db="EMBL/GenBank/DDBJ databases">
        <title>Section-level genome sequencing and comparative genomics of Aspergillus sections Usti and Cavernicolus.</title>
        <authorList>
            <consortium name="Lawrence Berkeley National Laboratory"/>
            <person name="Nybo J.L."/>
            <person name="Vesth T.C."/>
            <person name="Theobald S."/>
            <person name="Frisvad J.C."/>
            <person name="Larsen T.O."/>
            <person name="Kjaerboelling I."/>
            <person name="Rothschild-Mancinelli K."/>
            <person name="Lyhne E.K."/>
            <person name="Kogle M.E."/>
            <person name="Barry K."/>
            <person name="Clum A."/>
            <person name="Na H."/>
            <person name="Ledsgaard L."/>
            <person name="Lin J."/>
            <person name="Lipzen A."/>
            <person name="Kuo A."/>
            <person name="Riley R."/>
            <person name="Mondo S."/>
            <person name="LaButti K."/>
            <person name="Haridas S."/>
            <person name="Pangalinan J."/>
            <person name="Salamov A.A."/>
            <person name="Simmons B.A."/>
            <person name="Magnuson J.K."/>
            <person name="Chen J."/>
            <person name="Drula E."/>
            <person name="Henrissat B."/>
            <person name="Wiebenga A."/>
            <person name="Lubbers R.J."/>
            <person name="Gomes A.C."/>
            <person name="Makela M.R."/>
            <person name="Stajich J."/>
            <person name="Grigoriev I.V."/>
            <person name="Mortensen U.H."/>
            <person name="De vries R.P."/>
            <person name="Baker S.E."/>
            <person name="Andersen M.R."/>
        </authorList>
    </citation>
    <scope>NUCLEOTIDE SEQUENCE [LARGE SCALE GENOMIC DNA]</scope>
    <source>
        <strain evidence="1 2">CBS 600.67</strain>
    </source>
</reference>
<organism evidence="1 2">
    <name type="scientific">Aspergillus cavernicola</name>
    <dbReference type="NCBI Taxonomy" id="176166"/>
    <lineage>
        <taxon>Eukaryota</taxon>
        <taxon>Fungi</taxon>
        <taxon>Dikarya</taxon>
        <taxon>Ascomycota</taxon>
        <taxon>Pezizomycotina</taxon>
        <taxon>Eurotiomycetes</taxon>
        <taxon>Eurotiomycetidae</taxon>
        <taxon>Eurotiales</taxon>
        <taxon>Aspergillaceae</taxon>
        <taxon>Aspergillus</taxon>
        <taxon>Aspergillus subgen. Nidulantes</taxon>
    </lineage>
</organism>
<sequence length="159" mass="17882">MRMLTAKGIRGFMALAPRLGELHLGWNEEVDGHAKVDFAELHSALIRISGSLESLAINTHWNDTEMNLLRIPVQSLYSAPLGSMKQFHARRHLSLSIELLVGVTATPWERDALCDLLPPKLERLRLNHDSMTWGQQKEIIAGGGTHGNHYLQDFVNVLR</sequence>
<proteinExistence type="predicted"/>
<accession>A0ABR4HRK1</accession>
<keyword evidence="2" id="KW-1185">Reference proteome</keyword>
<evidence type="ECO:0000313" key="1">
    <source>
        <dbReference type="EMBL" id="KAL2817982.1"/>
    </source>
</evidence>
<comment type="caution">
    <text evidence="1">The sequence shown here is derived from an EMBL/GenBank/DDBJ whole genome shotgun (WGS) entry which is preliminary data.</text>
</comment>
<gene>
    <name evidence="1" type="ORF">BDW59DRAFT_165688</name>
</gene>
<evidence type="ECO:0000313" key="2">
    <source>
        <dbReference type="Proteomes" id="UP001610335"/>
    </source>
</evidence>
<dbReference type="Proteomes" id="UP001610335">
    <property type="component" value="Unassembled WGS sequence"/>
</dbReference>
<protein>
    <submittedName>
        <fullName evidence="1">Uncharacterized protein</fullName>
    </submittedName>
</protein>
<name>A0ABR4HRK1_9EURO</name>
<dbReference type="EMBL" id="JBFXLS010000087">
    <property type="protein sequence ID" value="KAL2817982.1"/>
    <property type="molecule type" value="Genomic_DNA"/>
</dbReference>